<reference evidence="3 4" key="1">
    <citation type="submission" date="2023-10" db="EMBL/GenBank/DDBJ databases">
        <title>Chromosome-scale genome assembly provides insights into flower coloration mechanisms of Canna indica.</title>
        <authorList>
            <person name="Li C."/>
        </authorList>
    </citation>
    <scope>NUCLEOTIDE SEQUENCE [LARGE SCALE GENOMIC DNA]</scope>
    <source>
        <tissue evidence="3">Flower</tissue>
    </source>
</reference>
<keyword evidence="1" id="KW-0547">Nucleotide-binding</keyword>
<dbReference type="InterPro" id="IPR027417">
    <property type="entry name" value="P-loop_NTPase"/>
</dbReference>
<sequence>MEQRSLLMSAIGVGLGVGIGMASGQAVSKWAAPESSSSSGVTAEVIEQELRRRVVDGREVNVTFDEFPYYLSEHTRSILKSVAYVHLKQTDALKYTRNLSPARRAILLSGPTELYQQMLAKALAHYCEAKLLLLDVTDYSTKIQSKYGCSNKYMLDKRSLSETAMEKISGLFSVILLKEEPKD</sequence>
<evidence type="ECO:0000256" key="2">
    <source>
        <dbReference type="ARBA" id="ARBA00022840"/>
    </source>
</evidence>
<dbReference type="GO" id="GO:0051301">
    <property type="term" value="P:cell division"/>
    <property type="evidence" value="ECO:0007669"/>
    <property type="project" value="UniProtKB-KW"/>
</dbReference>
<keyword evidence="2" id="KW-0067">ATP-binding</keyword>
<dbReference type="EMBL" id="CP136891">
    <property type="protein sequence ID" value="WOK99333.1"/>
    <property type="molecule type" value="Genomic_DNA"/>
</dbReference>
<dbReference type="PANTHER" id="PTHR45644:SF65">
    <property type="entry name" value="LON PROTEASE HOMOLOG, MITOCHONDRIAL-LIKE"/>
    <property type="match status" value="1"/>
</dbReference>
<evidence type="ECO:0000313" key="3">
    <source>
        <dbReference type="EMBL" id="WOK99333.1"/>
    </source>
</evidence>
<organism evidence="3 4">
    <name type="scientific">Canna indica</name>
    <name type="common">Indian-shot</name>
    <dbReference type="NCBI Taxonomy" id="4628"/>
    <lineage>
        <taxon>Eukaryota</taxon>
        <taxon>Viridiplantae</taxon>
        <taxon>Streptophyta</taxon>
        <taxon>Embryophyta</taxon>
        <taxon>Tracheophyta</taxon>
        <taxon>Spermatophyta</taxon>
        <taxon>Magnoliopsida</taxon>
        <taxon>Liliopsida</taxon>
        <taxon>Zingiberales</taxon>
        <taxon>Cannaceae</taxon>
        <taxon>Canna</taxon>
    </lineage>
</organism>
<dbReference type="AlphaFoldDB" id="A0AAQ3JZU9"/>
<dbReference type="InterPro" id="IPR051701">
    <property type="entry name" value="Mito_OM_Translocase_MSP1"/>
</dbReference>
<keyword evidence="4" id="KW-1185">Reference proteome</keyword>
<evidence type="ECO:0000256" key="1">
    <source>
        <dbReference type="ARBA" id="ARBA00022741"/>
    </source>
</evidence>
<accession>A0AAQ3JZU9</accession>
<name>A0AAQ3JZU9_9LILI</name>
<dbReference type="PANTHER" id="PTHR45644">
    <property type="entry name" value="AAA ATPASE, PUTATIVE (AFU_ORTHOLOGUE AFUA_2G12920)-RELATED-RELATED"/>
    <property type="match status" value="1"/>
</dbReference>
<dbReference type="Proteomes" id="UP001327560">
    <property type="component" value="Chromosome 2"/>
</dbReference>
<proteinExistence type="predicted"/>
<gene>
    <name evidence="3" type="ORF">Cni_G08045</name>
</gene>
<dbReference type="Gene3D" id="3.40.50.300">
    <property type="entry name" value="P-loop containing nucleotide triphosphate hydrolases"/>
    <property type="match status" value="1"/>
</dbReference>
<dbReference type="GO" id="GO:0005524">
    <property type="term" value="F:ATP binding"/>
    <property type="evidence" value="ECO:0007669"/>
    <property type="project" value="UniProtKB-KW"/>
</dbReference>
<protein>
    <submittedName>
        <fullName evidence="3">Cell division cycle ATPase isoform X2</fullName>
    </submittedName>
</protein>
<keyword evidence="3" id="KW-0131">Cell cycle</keyword>
<keyword evidence="3" id="KW-0132">Cell division</keyword>
<dbReference type="GO" id="GO:0005741">
    <property type="term" value="C:mitochondrial outer membrane"/>
    <property type="evidence" value="ECO:0007669"/>
    <property type="project" value="TreeGrafter"/>
</dbReference>
<evidence type="ECO:0000313" key="4">
    <source>
        <dbReference type="Proteomes" id="UP001327560"/>
    </source>
</evidence>